<dbReference type="EMBL" id="FNAY01000012">
    <property type="protein sequence ID" value="SDF51996.1"/>
    <property type="molecule type" value="Genomic_DNA"/>
</dbReference>
<proteinExistence type="predicted"/>
<gene>
    <name evidence="1" type="ORF">SAMN04244550_02376</name>
</gene>
<dbReference type="Proteomes" id="UP000183812">
    <property type="component" value="Unassembled WGS sequence"/>
</dbReference>
<protein>
    <submittedName>
        <fullName evidence="1">Uncharacterized protein</fullName>
    </submittedName>
</protein>
<evidence type="ECO:0000313" key="1">
    <source>
        <dbReference type="EMBL" id="SDF51996.1"/>
    </source>
</evidence>
<accession>A0A1G7LRI1</accession>
<name>A0A1G7LRI1_RHOCA</name>
<sequence length="149" mass="15079">MWISAVWRSGSWTLGTGWTITGGKANHAAGAGALSQPLAATAGKFYRLGLTLSGRTGGTVQPCLSGGSDRPGTAIAANGLARDRIQAATGNATIELRASADFAGAVDDVVAYVETGACLSAGTHYVWLEPQNANGATGPLSGPYMLEII</sequence>
<organism evidence="1 2">
    <name type="scientific">Rhodobacter capsulatus</name>
    <name type="common">Rhodopseudomonas capsulata</name>
    <dbReference type="NCBI Taxonomy" id="1061"/>
    <lineage>
        <taxon>Bacteria</taxon>
        <taxon>Pseudomonadati</taxon>
        <taxon>Pseudomonadota</taxon>
        <taxon>Alphaproteobacteria</taxon>
        <taxon>Rhodobacterales</taxon>
        <taxon>Rhodobacter group</taxon>
        <taxon>Rhodobacter</taxon>
    </lineage>
</organism>
<dbReference type="AlphaFoldDB" id="A0A1G7LRI1"/>
<evidence type="ECO:0000313" key="2">
    <source>
        <dbReference type="Proteomes" id="UP000183812"/>
    </source>
</evidence>
<reference evidence="1 2" key="1">
    <citation type="submission" date="2016-10" db="EMBL/GenBank/DDBJ databases">
        <authorList>
            <person name="de Groot N.N."/>
        </authorList>
    </citation>
    <scope>NUCLEOTIDE SEQUENCE [LARGE SCALE GENOMIC DNA]</scope>
    <source>
        <strain evidence="2">DSM 938 / 37b4</strain>
    </source>
</reference>